<dbReference type="EMBL" id="CAJPDS010000005">
    <property type="protein sequence ID" value="CAF9907037.1"/>
    <property type="molecule type" value="Genomic_DNA"/>
</dbReference>
<evidence type="ECO:0000313" key="3">
    <source>
        <dbReference type="Proteomes" id="UP000664521"/>
    </source>
</evidence>
<comment type="caution">
    <text evidence="2">The sequence shown here is derived from an EMBL/GenBank/DDBJ whole genome shotgun (WGS) entry which is preliminary data.</text>
</comment>
<proteinExistence type="predicted"/>
<sequence length="257" mass="29751">MARIIITDETRQRLQESDPRWRAKCTMRAIATFLDFVAMILFIVSVTMTIHWENVWNHGIGGDWTDGMPLAPVLISLLYNPFVLFLLIRQRCGRPYHPGWDVSFDLIIWALSVPSIVFSVGDGWFWWWQPIELEFGDLIPCNNRFNFWSEACQPVIYTIGKIEIAANVFLGLILIIHFTLFVMACIATHKWRREAKKARTERRNIELQYHRSPEEHMAKQPQAYRAGDSDKDLEADYSAASLKDIEANNTATAVKYA</sequence>
<feature type="transmembrane region" description="Helical" evidence="1">
    <location>
        <begin position="108"/>
        <end position="128"/>
    </location>
</feature>
<keyword evidence="1" id="KW-0812">Transmembrane</keyword>
<evidence type="ECO:0000313" key="2">
    <source>
        <dbReference type="EMBL" id="CAF9907037.1"/>
    </source>
</evidence>
<keyword evidence="1" id="KW-1133">Transmembrane helix</keyword>
<reference evidence="2" key="1">
    <citation type="submission" date="2021-03" db="EMBL/GenBank/DDBJ databases">
        <authorList>
            <person name="Tagirdzhanova G."/>
        </authorList>
    </citation>
    <scope>NUCLEOTIDE SEQUENCE</scope>
</reference>
<accession>A0A8H3EMZ6</accession>
<keyword evidence="3" id="KW-1185">Reference proteome</keyword>
<organism evidence="2 3">
    <name type="scientific">Heterodermia speciosa</name>
    <dbReference type="NCBI Taxonomy" id="116794"/>
    <lineage>
        <taxon>Eukaryota</taxon>
        <taxon>Fungi</taxon>
        <taxon>Dikarya</taxon>
        <taxon>Ascomycota</taxon>
        <taxon>Pezizomycotina</taxon>
        <taxon>Lecanoromycetes</taxon>
        <taxon>OSLEUM clade</taxon>
        <taxon>Lecanoromycetidae</taxon>
        <taxon>Caliciales</taxon>
        <taxon>Physciaceae</taxon>
        <taxon>Heterodermia</taxon>
    </lineage>
</organism>
<dbReference type="AlphaFoldDB" id="A0A8H3EMZ6"/>
<feature type="transmembrane region" description="Helical" evidence="1">
    <location>
        <begin position="164"/>
        <end position="187"/>
    </location>
</feature>
<evidence type="ECO:0000256" key="1">
    <source>
        <dbReference type="SAM" id="Phobius"/>
    </source>
</evidence>
<feature type="transmembrane region" description="Helical" evidence="1">
    <location>
        <begin position="70"/>
        <end position="88"/>
    </location>
</feature>
<dbReference type="OrthoDB" id="5279542at2759"/>
<protein>
    <submittedName>
        <fullName evidence="2">Uncharacterized protein</fullName>
    </submittedName>
</protein>
<gene>
    <name evidence="2" type="ORF">HETSPECPRED_007024</name>
</gene>
<name>A0A8H3EMZ6_9LECA</name>
<feature type="transmembrane region" description="Helical" evidence="1">
    <location>
        <begin position="29"/>
        <end position="50"/>
    </location>
</feature>
<dbReference type="Proteomes" id="UP000664521">
    <property type="component" value="Unassembled WGS sequence"/>
</dbReference>
<keyword evidence="1" id="KW-0472">Membrane</keyword>